<comment type="caution">
    <text evidence="1">The sequence shown here is derived from an EMBL/GenBank/DDBJ whole genome shotgun (WGS) entry which is preliminary data.</text>
</comment>
<dbReference type="Proteomes" id="UP000540989">
    <property type="component" value="Unassembled WGS sequence"/>
</dbReference>
<sequence length="79" mass="8956">MQITIDLSDRQYAELKRATARANEPAFTPADWAREAVESALASHRLPTVRVGRHGPRIQTPEVREHRLVLPVMERVCPS</sequence>
<accession>A0A7W7ZFP8</accession>
<gene>
    <name evidence="1" type="ORF">HDF16_003817</name>
</gene>
<dbReference type="RefSeq" id="WP_184219952.1">
    <property type="nucleotide sequence ID" value="NZ_JACHIP010000005.1"/>
</dbReference>
<evidence type="ECO:0000313" key="1">
    <source>
        <dbReference type="EMBL" id="MBB5059094.1"/>
    </source>
</evidence>
<evidence type="ECO:0000313" key="2">
    <source>
        <dbReference type="Proteomes" id="UP000540989"/>
    </source>
</evidence>
<keyword evidence="2" id="KW-1185">Reference proteome</keyword>
<proteinExistence type="predicted"/>
<reference evidence="1 2" key="1">
    <citation type="submission" date="2020-08" db="EMBL/GenBank/DDBJ databases">
        <title>Genomic Encyclopedia of Type Strains, Phase IV (KMG-V): Genome sequencing to study the core and pangenomes of soil and plant-associated prokaryotes.</title>
        <authorList>
            <person name="Whitman W."/>
        </authorList>
    </citation>
    <scope>NUCLEOTIDE SEQUENCE [LARGE SCALE GENOMIC DNA]</scope>
    <source>
        <strain evidence="1 2">M8UP14</strain>
    </source>
</reference>
<protein>
    <submittedName>
        <fullName evidence="1">Uncharacterized protein</fullName>
    </submittedName>
</protein>
<dbReference type="EMBL" id="JACHIP010000005">
    <property type="protein sequence ID" value="MBB5059094.1"/>
    <property type="molecule type" value="Genomic_DNA"/>
</dbReference>
<organism evidence="1 2">
    <name type="scientific">Granulicella aggregans</name>
    <dbReference type="NCBI Taxonomy" id="474949"/>
    <lineage>
        <taxon>Bacteria</taxon>
        <taxon>Pseudomonadati</taxon>
        <taxon>Acidobacteriota</taxon>
        <taxon>Terriglobia</taxon>
        <taxon>Terriglobales</taxon>
        <taxon>Acidobacteriaceae</taxon>
        <taxon>Granulicella</taxon>
    </lineage>
</organism>
<dbReference type="AlphaFoldDB" id="A0A7W7ZFP8"/>
<name>A0A7W7ZFP8_9BACT</name>